<organism evidence="1 2">
    <name type="scientific">Parascaris univalens</name>
    <name type="common">Nematode worm</name>
    <dbReference type="NCBI Taxonomy" id="6257"/>
    <lineage>
        <taxon>Eukaryota</taxon>
        <taxon>Metazoa</taxon>
        <taxon>Ecdysozoa</taxon>
        <taxon>Nematoda</taxon>
        <taxon>Chromadorea</taxon>
        <taxon>Rhabditida</taxon>
        <taxon>Spirurina</taxon>
        <taxon>Ascaridomorpha</taxon>
        <taxon>Ascaridoidea</taxon>
        <taxon>Ascarididae</taxon>
        <taxon>Parascaris</taxon>
    </lineage>
</organism>
<dbReference type="AlphaFoldDB" id="A0A915BP43"/>
<accession>A0A915BP43</accession>
<protein>
    <submittedName>
        <fullName evidence="2">StAR-related lipid transfer protein 13</fullName>
    </submittedName>
</protein>
<dbReference type="WBParaSite" id="PgR047_g042_t10">
    <property type="protein sequence ID" value="PgR047_g042_t10"/>
    <property type="gene ID" value="PgR047_g042"/>
</dbReference>
<evidence type="ECO:0000313" key="1">
    <source>
        <dbReference type="Proteomes" id="UP000887569"/>
    </source>
</evidence>
<name>A0A915BP43_PARUN</name>
<evidence type="ECO:0000313" key="2">
    <source>
        <dbReference type="WBParaSite" id="PgR047_g042_t10"/>
    </source>
</evidence>
<proteinExistence type="predicted"/>
<reference evidence="2" key="1">
    <citation type="submission" date="2022-11" db="UniProtKB">
        <authorList>
            <consortium name="WormBaseParasite"/>
        </authorList>
    </citation>
    <scope>IDENTIFICATION</scope>
</reference>
<dbReference type="Proteomes" id="UP000887569">
    <property type="component" value="Unplaced"/>
</dbReference>
<sequence>MNRSLSVVLLRDFCVANDFVHLRSINVYQCVCIYDQQSCKNSILCSFILLLRDSLCAPQILSSDYQHIGDAHHHYY</sequence>
<keyword evidence="1" id="KW-1185">Reference proteome</keyword>